<dbReference type="AlphaFoldDB" id="A0A7J9EAJ4"/>
<keyword evidence="2" id="KW-1185">Reference proteome</keyword>
<reference evidence="1 2" key="1">
    <citation type="journal article" date="2019" name="Genome Biol. Evol.">
        <title>Insights into the evolution of the New World diploid cottons (Gossypium, subgenus Houzingenia) based on genome sequencing.</title>
        <authorList>
            <person name="Grover C.E."/>
            <person name="Arick M.A. 2nd"/>
            <person name="Thrash A."/>
            <person name="Conover J.L."/>
            <person name="Sanders W.S."/>
            <person name="Peterson D.G."/>
            <person name="Frelichowski J.E."/>
            <person name="Scheffler J.A."/>
            <person name="Scheffler B.E."/>
            <person name="Wendel J.F."/>
        </authorList>
    </citation>
    <scope>NUCLEOTIDE SEQUENCE [LARGE SCALE GENOMIC DNA]</scope>
    <source>
        <strain evidence="1">8</strain>
        <tissue evidence="1">Leaf</tissue>
    </source>
</reference>
<evidence type="ECO:0000313" key="2">
    <source>
        <dbReference type="Proteomes" id="UP000593568"/>
    </source>
</evidence>
<protein>
    <submittedName>
        <fullName evidence="1">Uncharacterized protein</fullName>
    </submittedName>
</protein>
<dbReference type="EMBL" id="JABEZW010000007">
    <property type="protein sequence ID" value="MBA0769911.1"/>
    <property type="molecule type" value="Genomic_DNA"/>
</dbReference>
<organism evidence="1 2">
    <name type="scientific">Gossypium trilobum</name>
    <dbReference type="NCBI Taxonomy" id="34281"/>
    <lineage>
        <taxon>Eukaryota</taxon>
        <taxon>Viridiplantae</taxon>
        <taxon>Streptophyta</taxon>
        <taxon>Embryophyta</taxon>
        <taxon>Tracheophyta</taxon>
        <taxon>Spermatophyta</taxon>
        <taxon>Magnoliopsida</taxon>
        <taxon>eudicotyledons</taxon>
        <taxon>Gunneridae</taxon>
        <taxon>Pentapetalae</taxon>
        <taxon>rosids</taxon>
        <taxon>malvids</taxon>
        <taxon>Malvales</taxon>
        <taxon>Malvaceae</taxon>
        <taxon>Malvoideae</taxon>
        <taxon>Gossypium</taxon>
    </lineage>
</organism>
<proteinExistence type="predicted"/>
<sequence length="23" mass="2485">MQGGTMVLKACPLGNLNINQIIR</sequence>
<gene>
    <name evidence="1" type="ORF">Gotri_018598</name>
</gene>
<dbReference type="Proteomes" id="UP000593568">
    <property type="component" value="Unassembled WGS sequence"/>
</dbReference>
<evidence type="ECO:0000313" key="1">
    <source>
        <dbReference type="EMBL" id="MBA0769911.1"/>
    </source>
</evidence>
<name>A0A7J9EAJ4_9ROSI</name>
<accession>A0A7J9EAJ4</accession>
<comment type="caution">
    <text evidence="1">The sequence shown here is derived from an EMBL/GenBank/DDBJ whole genome shotgun (WGS) entry which is preliminary data.</text>
</comment>